<dbReference type="KEGG" id="stcm:SCMC78_69270"/>
<name>A0AB33KWU3_9ACTN</name>
<proteinExistence type="predicted"/>
<dbReference type="AlphaFoldDB" id="A0AB33KWU3"/>
<dbReference type="EMBL" id="AP035884">
    <property type="protein sequence ID" value="BFP57120.1"/>
    <property type="molecule type" value="Genomic_DNA"/>
</dbReference>
<reference evidence="1" key="1">
    <citation type="submission" date="2024-07" db="EMBL/GenBank/DDBJ databases">
        <title>Complete genome sequences of cellulolytic bacteria, Kitasatospora sp. CMC57 and Streptomyces sp. CMC78, isolated from Japanese agricultural soil.</title>
        <authorList>
            <person name="Hashimoto T."/>
            <person name="Ito M."/>
            <person name="Iwamoto M."/>
            <person name="Fukahori D."/>
            <person name="Shoda T."/>
            <person name="Sakoda M."/>
            <person name="Morohoshi T."/>
            <person name="Mitsuboshi M."/>
            <person name="Nishizawa T."/>
        </authorList>
    </citation>
    <scope>NUCLEOTIDE SEQUENCE</scope>
    <source>
        <strain evidence="1">CMC78</strain>
    </source>
</reference>
<organism evidence="1">
    <name type="scientific">Streptomyces sp. CMC78</name>
    <dbReference type="NCBI Taxonomy" id="3231512"/>
    <lineage>
        <taxon>Bacteria</taxon>
        <taxon>Bacillati</taxon>
        <taxon>Actinomycetota</taxon>
        <taxon>Actinomycetes</taxon>
        <taxon>Kitasatosporales</taxon>
        <taxon>Streptomycetaceae</taxon>
        <taxon>Streptomyces</taxon>
    </lineage>
</organism>
<sequence length="93" mass="9744">MAPTGAARRQGGETRSQEAAVAQIDLDKVLDKAYADKDLPTILSAPVSALKGVSDRDGELLQEAFGVKTVADLANLKYARWAQALAALDTSSA</sequence>
<protein>
    <submittedName>
        <fullName evidence="1">Uncharacterized protein</fullName>
    </submittedName>
</protein>
<gene>
    <name evidence="1" type="ORF">SCMC78_69270</name>
</gene>
<evidence type="ECO:0000313" key="1">
    <source>
        <dbReference type="EMBL" id="BFP57120.1"/>
    </source>
</evidence>
<accession>A0AB33KWU3</accession>